<dbReference type="PANTHER" id="PTHR40088">
    <property type="entry name" value="PECTATE LYASE (EUROFUNG)"/>
    <property type="match status" value="1"/>
</dbReference>
<protein>
    <recommendedName>
        <fullName evidence="2">Probable pectate lyase C</fullName>
    </recommendedName>
</protein>
<dbReference type="Gene3D" id="2.60.40.10">
    <property type="entry name" value="Immunoglobulins"/>
    <property type="match status" value="1"/>
</dbReference>
<dbReference type="InterPro" id="IPR003961">
    <property type="entry name" value="FN3_dom"/>
</dbReference>
<evidence type="ECO:0000256" key="4">
    <source>
        <dbReference type="ARBA" id="ARBA00022729"/>
    </source>
</evidence>
<evidence type="ECO:0000256" key="1">
    <source>
        <dbReference type="ARBA" id="ARBA00004613"/>
    </source>
</evidence>
<dbReference type="InterPro" id="IPR013783">
    <property type="entry name" value="Ig-like_fold"/>
</dbReference>
<evidence type="ECO:0000256" key="2">
    <source>
        <dbReference type="ARBA" id="ARBA00016512"/>
    </source>
</evidence>
<feature type="chain" id="PRO_5046274936" description="Probable pectate lyase C" evidence="5">
    <location>
        <begin position="30"/>
        <end position="1628"/>
    </location>
</feature>
<dbReference type="Gene3D" id="1.20.1270.90">
    <property type="entry name" value="AF1782-like"/>
    <property type="match status" value="1"/>
</dbReference>
<dbReference type="RefSeq" id="WP_315952184.1">
    <property type="nucleotide sequence ID" value="NZ_JAWCUD010000003.1"/>
</dbReference>
<dbReference type="Proteomes" id="UP001260980">
    <property type="component" value="Unassembled WGS sequence"/>
</dbReference>
<dbReference type="CDD" id="cd00063">
    <property type="entry name" value="FN3"/>
    <property type="match status" value="1"/>
</dbReference>
<comment type="subcellular location">
    <subcellularLocation>
        <location evidence="1">Secreted</location>
    </subcellularLocation>
</comment>
<dbReference type="PANTHER" id="PTHR40088:SF2">
    <property type="entry name" value="SECRETED SUGAR HYDROLASE"/>
    <property type="match status" value="1"/>
</dbReference>
<evidence type="ECO:0000313" key="7">
    <source>
        <dbReference type="EMBL" id="MDU0202167.1"/>
    </source>
</evidence>
<dbReference type="Gene3D" id="2.60.40.680">
    <property type="match status" value="1"/>
</dbReference>
<gene>
    <name evidence="7" type="ORF">RQP52_13775</name>
</gene>
<evidence type="ECO:0000259" key="6">
    <source>
        <dbReference type="PROSITE" id="PS50853"/>
    </source>
</evidence>
<dbReference type="EMBL" id="JAWCUD010000003">
    <property type="protein sequence ID" value="MDU0202167.1"/>
    <property type="molecule type" value="Genomic_DNA"/>
</dbReference>
<name>A0ABU3REA4_9BACL</name>
<dbReference type="InterPro" id="IPR018247">
    <property type="entry name" value="EF_Hand_1_Ca_BS"/>
</dbReference>
<accession>A0ABU3REA4</accession>
<dbReference type="SUPFAM" id="SSF51126">
    <property type="entry name" value="Pectin lyase-like"/>
    <property type="match status" value="1"/>
</dbReference>
<dbReference type="PROSITE" id="PS50853">
    <property type="entry name" value="FN3"/>
    <property type="match status" value="1"/>
</dbReference>
<dbReference type="SUPFAM" id="SSF49384">
    <property type="entry name" value="Carbohydrate-binding domain"/>
    <property type="match status" value="1"/>
</dbReference>
<dbReference type="InterPro" id="IPR011050">
    <property type="entry name" value="Pectin_lyase_fold/virulence"/>
</dbReference>
<keyword evidence="4 5" id="KW-0732">Signal</keyword>
<dbReference type="InterPro" id="IPR059226">
    <property type="entry name" value="Choice_anch_Q_dom"/>
</dbReference>
<dbReference type="SUPFAM" id="SSF49344">
    <property type="entry name" value="CBD9-like"/>
    <property type="match status" value="1"/>
</dbReference>
<dbReference type="InterPro" id="IPR010502">
    <property type="entry name" value="Carb-bd_dom_fam9"/>
</dbReference>
<dbReference type="Gene3D" id="2.60.40.1080">
    <property type="match status" value="1"/>
</dbReference>
<keyword evidence="8" id="KW-1185">Reference proteome</keyword>
<dbReference type="CDD" id="cd00005">
    <property type="entry name" value="CBM9_like_1"/>
    <property type="match status" value="1"/>
</dbReference>
<proteinExistence type="predicted"/>
<evidence type="ECO:0000313" key="8">
    <source>
        <dbReference type="Proteomes" id="UP001260980"/>
    </source>
</evidence>
<dbReference type="NCBIfam" id="NF041518">
    <property type="entry name" value="choice_anch_Q"/>
    <property type="match status" value="1"/>
</dbReference>
<dbReference type="InterPro" id="IPR008965">
    <property type="entry name" value="CBM2/CBM3_carb-bd_dom_sf"/>
</dbReference>
<feature type="domain" description="Fibronectin type-III" evidence="6">
    <location>
        <begin position="1169"/>
        <end position="1255"/>
    </location>
</feature>
<dbReference type="PROSITE" id="PS00018">
    <property type="entry name" value="EF_HAND_1"/>
    <property type="match status" value="1"/>
</dbReference>
<organism evidence="7 8">
    <name type="scientific">Paenibacillus violae</name>
    <dbReference type="NCBI Taxonomy" id="3077234"/>
    <lineage>
        <taxon>Bacteria</taxon>
        <taxon>Bacillati</taxon>
        <taxon>Bacillota</taxon>
        <taxon>Bacilli</taxon>
        <taxon>Bacillales</taxon>
        <taxon>Paenibacillaceae</taxon>
        <taxon>Paenibacillus</taxon>
    </lineage>
</organism>
<dbReference type="InterPro" id="IPR012334">
    <property type="entry name" value="Pectin_lyas_fold"/>
</dbReference>
<dbReference type="InterPro" id="IPR052052">
    <property type="entry name" value="Polysaccharide_Lyase_9"/>
</dbReference>
<feature type="signal peptide" evidence="5">
    <location>
        <begin position="1"/>
        <end position="29"/>
    </location>
</feature>
<dbReference type="Pfam" id="PF00041">
    <property type="entry name" value="fn3"/>
    <property type="match status" value="1"/>
</dbReference>
<sequence length="1628" mass="174360">MKKMKKIASCITALTLLFSIASVSFPQFGGRADAAETVKMNHTFETTDPNFGAFAVGADIAPVPSMFAVETAFTKKIVSESDGNRALEVTVPADAQGKTRFYYAANASGQATGNRFSFEGSLTFSNQAKEFDLKVIPGDWGQNLPIAKFLPSGDVQVKSGTVAQGTYVKRGTWEANKTYVIKLDLYNDINKYDLFITDKTTNVTTMLASGEPLMAYSGHDFLTTGVVYYNIEAVGTTAATSTSVRYDNIKLSYSNDVRDAYVPAAGTTLLRTTTFETNDTDTSIAGTATGSVILTNILDAKSPSVMKIVEESGSRWVDVTTTQDEPGDIGFPIFQSWAADSIYKSYTLEADFMLKDTNADYYLRLIDGSWGVKSNTLLFSKNGNIYARSSGTGNGAFAARTTWEVNKAFSLKLVVHADTLSYDLYHVKDGKTTRLVNNEPIQNSNLFKTNGLAAMMLNVDAGTHSKATILVDNIKVSASNVAGANPIIHAAPGTLLDAAPVIGTPINYYVSPSGSDSNDGKSASTPFQTIQKAANLTAPGDTVNIMDGLYVYSGGNRMVTITKSGAFNTATNQPAYITYKAAPGAHPVLYSDNAWDVILIQASYIIIDGIEVKGNNQNLTLADGEAAYNYWYEQTQAGLPVNYGDPRFTKANTNGININSGTNLANGLPAFHHITVRNSIIHDLPAGGIGSANVDYITIEDNLVYNNAWYTMYACSGISVLGGVDVDTETGYKSIIRNNIVHHNQTNVKWNQTKGYSDGNGIIIDYNKNTGKTFPAYKGKTLVQNNISYSNGGSGIHSFNSANVDIMNNTLYNNNQNPYLTYAQLFASTSDKVNIFNNIVYSRDLRQGEINYAINNANGSELVIYANNIYYGGGTPKEMGTNDVVADPKFVSLDPTNVNFLRLKSDSPAIDRGTKTLAPSIDIVHAARPQGAKYDIGAYETSYTSANPIVNDVIDIDAIRQTMVFMPENGVARYGTPTIDGSMDPIWNTAPVLNVNKYIDNATAPVTSGATGKVRVLWDTDNLYVLSDVTDPLLSKKNANAWEQDSVEIFLDENNAKTTSHQPDDRQYRINYDNEKTVGSQGNGSEFTSATSKTANGYIVEVKIPFKTIKGSDGKVIGLDSQVNDDNGIGARTSTAIWSDIKGNGYSNTSRWGNVTLLGQVADTTPPTVPGNVQVTDKTHQSANLSWTASTDETSSVTYEVYSGTNKIASGLTGTTYVASNLQPSTAYSFTIRARDAAGNLSGASASAAVTTNAAPVFVQSISVYGNDISTNGGTSQFQAVIVPSAATQATVRWSVYEPDGVTLTNKATINTTGLLKAVKNGSVRVIATSTDGTQISGSTLVAINGQTLGNLQGLSITMSGVGSVYRGASFSTNVGLTSPTNTISTAVYGVDVTVSYDSAHIEFVDTTSLKSGFSFFHADITVPGIVRIYGVATQPSGAITVPGDLFKLNWKAKAPVQSQATVIAVTAAKTSNAQSELSQLAQDQLSSQNVIIFVANTSTLQQLITLAQSTLTQAVEGTQSGQYPMGSKAQLQDQIMTATAVLNTLAATQELVDQAANQLNLAINQFKDGRITTSVYDLGYLVQMAQQYGKAKSQLSLSDWNLVIKYDVNNDNVIDIFDLIVTANLIQ</sequence>
<dbReference type="InterPro" id="IPR036116">
    <property type="entry name" value="FN3_sf"/>
</dbReference>
<dbReference type="Pfam" id="PF06452">
    <property type="entry name" value="CBM9_1"/>
    <property type="match status" value="1"/>
</dbReference>
<dbReference type="SUPFAM" id="SSF49265">
    <property type="entry name" value="Fibronectin type III"/>
    <property type="match status" value="1"/>
</dbReference>
<evidence type="ECO:0000256" key="3">
    <source>
        <dbReference type="ARBA" id="ARBA00022525"/>
    </source>
</evidence>
<keyword evidence="3" id="KW-0964">Secreted</keyword>
<dbReference type="CDD" id="cd08547">
    <property type="entry name" value="Type_II_cohesin"/>
    <property type="match status" value="1"/>
</dbReference>
<dbReference type="InterPro" id="IPR006626">
    <property type="entry name" value="PbH1"/>
</dbReference>
<dbReference type="Gene3D" id="2.60.40.1190">
    <property type="match status" value="1"/>
</dbReference>
<dbReference type="Gene3D" id="2.160.20.10">
    <property type="entry name" value="Single-stranded right-handed beta-helix, Pectin lyase-like"/>
    <property type="match status" value="1"/>
</dbReference>
<evidence type="ECO:0000256" key="5">
    <source>
        <dbReference type="SAM" id="SignalP"/>
    </source>
</evidence>
<reference evidence="7 8" key="1">
    <citation type="submission" date="2023-10" db="EMBL/GenBank/DDBJ databases">
        <title>Paenibacillus strain PFR10 Genome sequencing and assembly.</title>
        <authorList>
            <person name="Kim I."/>
        </authorList>
    </citation>
    <scope>NUCLEOTIDE SEQUENCE [LARGE SCALE GENOMIC DNA]</scope>
    <source>
        <strain evidence="7 8">PFR10</strain>
    </source>
</reference>
<dbReference type="SMART" id="SM00060">
    <property type="entry name" value="FN3"/>
    <property type="match status" value="1"/>
</dbReference>
<comment type="caution">
    <text evidence="7">The sequence shown here is derived from an EMBL/GenBank/DDBJ whole genome shotgun (WGS) entry which is preliminary data.</text>
</comment>
<dbReference type="SMART" id="SM00710">
    <property type="entry name" value="PbH1"/>
    <property type="match status" value="8"/>
</dbReference>